<dbReference type="RefSeq" id="WP_255226361.1">
    <property type="nucleotide sequence ID" value="NZ_JAJEKE010000002.1"/>
</dbReference>
<dbReference type="Proteomes" id="UP001651880">
    <property type="component" value="Unassembled WGS sequence"/>
</dbReference>
<dbReference type="InterPro" id="IPR014757">
    <property type="entry name" value="Tscrpt_reg_IclR_C"/>
</dbReference>
<evidence type="ECO:0000256" key="1">
    <source>
        <dbReference type="ARBA" id="ARBA00023015"/>
    </source>
</evidence>
<dbReference type="PROSITE" id="PS51078">
    <property type="entry name" value="ICLR_ED"/>
    <property type="match status" value="1"/>
</dbReference>
<dbReference type="InterPro" id="IPR005471">
    <property type="entry name" value="Tscrpt_reg_IclR_N"/>
</dbReference>
<dbReference type="EMBL" id="JAJEKE010000002">
    <property type="protein sequence ID" value="MCQ1528846.1"/>
    <property type="molecule type" value="Genomic_DNA"/>
</dbReference>
<dbReference type="SUPFAM" id="SSF46785">
    <property type="entry name" value="Winged helix' DNA-binding domain"/>
    <property type="match status" value="1"/>
</dbReference>
<protein>
    <submittedName>
        <fullName evidence="6">IclR family transcriptional regulator</fullName>
    </submittedName>
</protein>
<feature type="domain" description="IclR-ED" evidence="5">
    <location>
        <begin position="71"/>
        <end position="251"/>
    </location>
</feature>
<dbReference type="SUPFAM" id="SSF55781">
    <property type="entry name" value="GAF domain-like"/>
    <property type="match status" value="1"/>
</dbReference>
<organism evidence="6 7">
    <name type="scientific">Lutispora saccharofermentans</name>
    <dbReference type="NCBI Taxonomy" id="3024236"/>
    <lineage>
        <taxon>Bacteria</taxon>
        <taxon>Bacillati</taxon>
        <taxon>Bacillota</taxon>
        <taxon>Clostridia</taxon>
        <taxon>Lutisporales</taxon>
        <taxon>Lutisporaceae</taxon>
        <taxon>Lutispora</taxon>
    </lineage>
</organism>
<dbReference type="Gene3D" id="1.10.10.10">
    <property type="entry name" value="Winged helix-like DNA-binding domain superfamily/Winged helix DNA-binding domain"/>
    <property type="match status" value="1"/>
</dbReference>
<evidence type="ECO:0000256" key="3">
    <source>
        <dbReference type="ARBA" id="ARBA00023163"/>
    </source>
</evidence>
<dbReference type="InterPro" id="IPR050707">
    <property type="entry name" value="HTH_MetabolicPath_Reg"/>
</dbReference>
<evidence type="ECO:0000313" key="6">
    <source>
        <dbReference type="EMBL" id="MCQ1528846.1"/>
    </source>
</evidence>
<reference evidence="6 7" key="1">
    <citation type="submission" date="2021-10" db="EMBL/GenBank/DDBJ databases">
        <title>Lutispora strain m25 sp. nov., a thermophilic, non-spore-forming bacterium isolated from a lab-scale methanogenic bioreactor digesting anaerobic sludge.</title>
        <authorList>
            <person name="El Houari A."/>
            <person name="Mcdonald J."/>
        </authorList>
    </citation>
    <scope>NUCLEOTIDE SEQUENCE [LARGE SCALE GENOMIC DNA]</scope>
    <source>
        <strain evidence="7">m25</strain>
    </source>
</reference>
<accession>A0ABT1NES2</accession>
<evidence type="ECO:0000256" key="2">
    <source>
        <dbReference type="ARBA" id="ARBA00023125"/>
    </source>
</evidence>
<evidence type="ECO:0000259" key="4">
    <source>
        <dbReference type="PROSITE" id="PS51077"/>
    </source>
</evidence>
<dbReference type="PANTHER" id="PTHR30136">
    <property type="entry name" value="HELIX-TURN-HELIX TRANSCRIPTIONAL REGULATOR, ICLR FAMILY"/>
    <property type="match status" value="1"/>
</dbReference>
<dbReference type="PANTHER" id="PTHR30136:SF24">
    <property type="entry name" value="HTH-TYPE TRANSCRIPTIONAL REPRESSOR ALLR"/>
    <property type="match status" value="1"/>
</dbReference>
<dbReference type="InterPro" id="IPR029016">
    <property type="entry name" value="GAF-like_dom_sf"/>
</dbReference>
<keyword evidence="3" id="KW-0804">Transcription</keyword>
<keyword evidence="2" id="KW-0238">DNA-binding</keyword>
<comment type="caution">
    <text evidence="6">The sequence shown here is derived from an EMBL/GenBank/DDBJ whole genome shotgun (WGS) entry which is preliminary data.</text>
</comment>
<dbReference type="PROSITE" id="PS51077">
    <property type="entry name" value="HTH_ICLR"/>
    <property type="match status" value="1"/>
</dbReference>
<name>A0ABT1NES2_9FIRM</name>
<proteinExistence type="predicted"/>
<dbReference type="InterPro" id="IPR036388">
    <property type="entry name" value="WH-like_DNA-bd_sf"/>
</dbReference>
<dbReference type="SMART" id="SM00346">
    <property type="entry name" value="HTH_ICLR"/>
    <property type="match status" value="1"/>
</dbReference>
<dbReference type="Pfam" id="PF09339">
    <property type="entry name" value="HTH_IclR"/>
    <property type="match status" value="1"/>
</dbReference>
<keyword evidence="1" id="KW-0805">Transcription regulation</keyword>
<evidence type="ECO:0000313" key="7">
    <source>
        <dbReference type="Proteomes" id="UP001651880"/>
    </source>
</evidence>
<keyword evidence="7" id="KW-1185">Reference proteome</keyword>
<dbReference type="InterPro" id="IPR036390">
    <property type="entry name" value="WH_DNA-bd_sf"/>
</dbReference>
<dbReference type="Gene3D" id="3.30.450.40">
    <property type="match status" value="1"/>
</dbReference>
<dbReference type="Pfam" id="PF01614">
    <property type="entry name" value="IclR_C"/>
    <property type="match status" value="1"/>
</dbReference>
<evidence type="ECO:0000259" key="5">
    <source>
        <dbReference type="PROSITE" id="PS51078"/>
    </source>
</evidence>
<sequence length="251" mass="28207">MDRSEYYNQSIKRAIQIMHLFNSQEKELSLAEISRKMDIHKSIVYRILITLESEGWLVKNPETNKYMLGIKLLLLSSVVLDDLVVRKTALPIMKKLSAETGETVVLTMYSDGGAICIEKIESDNSIKITSQVGKFFPLHAGATGLAVLMGMPDEIRKEILKRKPLEKFTEKTEIDPDKIIKLVEEAKKDDYIISVGSVDPGVVAIGIPINFTQGNIFMGLSITGPEYRFDEKKISFVVDELKKAKKEILLG</sequence>
<gene>
    <name evidence="6" type="ORF">LJD61_04710</name>
</gene>
<feature type="domain" description="HTH iclR-type" evidence="4">
    <location>
        <begin position="8"/>
        <end position="70"/>
    </location>
</feature>